<dbReference type="EMBL" id="CAJPDQ010000002">
    <property type="protein sequence ID" value="CAF9905490.1"/>
    <property type="molecule type" value="Genomic_DNA"/>
</dbReference>
<protein>
    <submittedName>
        <fullName evidence="1">Uncharacterized protein</fullName>
    </submittedName>
</protein>
<evidence type="ECO:0000313" key="1">
    <source>
        <dbReference type="EMBL" id="CAF9905490.1"/>
    </source>
</evidence>
<organism evidence="1 2">
    <name type="scientific">Gomphillus americanus</name>
    <dbReference type="NCBI Taxonomy" id="1940652"/>
    <lineage>
        <taxon>Eukaryota</taxon>
        <taxon>Fungi</taxon>
        <taxon>Dikarya</taxon>
        <taxon>Ascomycota</taxon>
        <taxon>Pezizomycotina</taxon>
        <taxon>Lecanoromycetes</taxon>
        <taxon>OSLEUM clade</taxon>
        <taxon>Ostropomycetidae</taxon>
        <taxon>Ostropales</taxon>
        <taxon>Graphidaceae</taxon>
        <taxon>Gomphilloideae</taxon>
        <taxon>Gomphillus</taxon>
    </lineage>
</organism>
<reference evidence="1" key="1">
    <citation type="submission" date="2021-03" db="EMBL/GenBank/DDBJ databases">
        <authorList>
            <person name="Tagirdzhanova G."/>
        </authorList>
    </citation>
    <scope>NUCLEOTIDE SEQUENCE</scope>
</reference>
<dbReference type="Proteomes" id="UP000664169">
    <property type="component" value="Unassembled WGS sequence"/>
</dbReference>
<name>A0A8H3EH25_9LECA</name>
<sequence length="65" mass="7330">MASMVVGGTEWVGIYGESLETREFDDLKVREYGNQFDVRDVNGEAAPMAARDAVWVDMYNILLEV</sequence>
<gene>
    <name evidence="1" type="ORF">GOMPHAMPRED_003216</name>
</gene>
<dbReference type="AlphaFoldDB" id="A0A8H3EH25"/>
<accession>A0A8H3EH25</accession>
<proteinExistence type="predicted"/>
<keyword evidence="2" id="KW-1185">Reference proteome</keyword>
<comment type="caution">
    <text evidence="1">The sequence shown here is derived from an EMBL/GenBank/DDBJ whole genome shotgun (WGS) entry which is preliminary data.</text>
</comment>
<evidence type="ECO:0000313" key="2">
    <source>
        <dbReference type="Proteomes" id="UP000664169"/>
    </source>
</evidence>